<accession>A0ABT4K978</accession>
<evidence type="ECO:0000313" key="1">
    <source>
        <dbReference type="EMBL" id="MCZ3782208.1"/>
    </source>
</evidence>
<protein>
    <submittedName>
        <fullName evidence="1">Uncharacterized protein</fullName>
    </submittedName>
</protein>
<dbReference type="RefSeq" id="WP_269257448.1">
    <property type="nucleotide sequence ID" value="NZ_JAKHMK010000029.1"/>
</dbReference>
<proteinExistence type="predicted"/>
<sequence length="78" mass="9700">MIKHYYRRIFVDAERFNGTDEQLKCYGITKRLRKQLEFYLAGQRLHLGDWLVKKRWSDKPVQIVSNYEFKLRYRNEDQ</sequence>
<organism evidence="1 2">
    <name type="scientific">Limosilactobacillus vaginalis</name>
    <dbReference type="NCBI Taxonomy" id="1633"/>
    <lineage>
        <taxon>Bacteria</taxon>
        <taxon>Bacillati</taxon>
        <taxon>Bacillota</taxon>
        <taxon>Bacilli</taxon>
        <taxon>Lactobacillales</taxon>
        <taxon>Lactobacillaceae</taxon>
        <taxon>Limosilactobacillus</taxon>
    </lineage>
</organism>
<dbReference type="Proteomes" id="UP001527392">
    <property type="component" value="Unassembled WGS sequence"/>
</dbReference>
<reference evidence="1 2" key="1">
    <citation type="submission" date="2022-01" db="EMBL/GenBank/DDBJ databases">
        <title>VMRC isolate genome collection.</title>
        <authorList>
            <person name="France M."/>
            <person name="Rutt L."/>
            <person name="Humphrys M."/>
            <person name="Ravel J."/>
        </authorList>
    </citation>
    <scope>NUCLEOTIDE SEQUENCE [LARGE SCALE GENOMIC DNA]</scope>
    <source>
        <strain evidence="1 2">C0030B4</strain>
    </source>
</reference>
<keyword evidence="2" id="KW-1185">Reference proteome</keyword>
<gene>
    <name evidence="1" type="ORF">L2504_08710</name>
</gene>
<evidence type="ECO:0000313" key="2">
    <source>
        <dbReference type="Proteomes" id="UP001527392"/>
    </source>
</evidence>
<dbReference type="EMBL" id="JAKHMS010000030">
    <property type="protein sequence ID" value="MCZ3782208.1"/>
    <property type="molecule type" value="Genomic_DNA"/>
</dbReference>
<name>A0ABT4K978_9LACO</name>
<comment type="caution">
    <text evidence="1">The sequence shown here is derived from an EMBL/GenBank/DDBJ whole genome shotgun (WGS) entry which is preliminary data.</text>
</comment>